<sequence>MPPEIYDLIIDHLADDLSALSACALVSRAFLPRSQHHLFRHVTFYPPQPHSETNRCARFPTPKAPLVESLTIFERRLPLGHGGGMRTNAWTEEALPRVLPLLVALRSAEFAGQMYLDERHRVRTGVQGVLPRLTSLTLDGVYFSNLAELGAFFGCMPRLKGLVLNVMTVGRRAGDRRVRGGLCGELETLEVGIGHLHPRWIRYLLGRDGVISLESLRELVYPLTLEADSWLPGVDELVGRAPRLEKAVLVDSRGGRESHLFSLTSRILIRGMTPVPDTCRLRSFTVFAPLDRSEVRWTKVDVSEIAVDWTRTLLGLGPRLEQVVILINAKSKTHLVMRPNSVDGCSRGLLKL</sequence>
<accession>A0A9P7VJT9</accession>
<name>A0A9P7VJT9_9AGAR</name>
<keyword evidence="2" id="KW-1185">Reference proteome</keyword>
<dbReference type="Proteomes" id="UP000812287">
    <property type="component" value="Unassembled WGS sequence"/>
</dbReference>
<comment type="caution">
    <text evidence="1">The sequence shown here is derived from an EMBL/GenBank/DDBJ whole genome shotgun (WGS) entry which is preliminary data.</text>
</comment>
<evidence type="ECO:0000313" key="1">
    <source>
        <dbReference type="EMBL" id="KAG7441807.1"/>
    </source>
</evidence>
<dbReference type="AlphaFoldDB" id="A0A9P7VJT9"/>
<organism evidence="1 2">
    <name type="scientific">Guyanagaster necrorhizus</name>
    <dbReference type="NCBI Taxonomy" id="856835"/>
    <lineage>
        <taxon>Eukaryota</taxon>
        <taxon>Fungi</taxon>
        <taxon>Dikarya</taxon>
        <taxon>Basidiomycota</taxon>
        <taxon>Agaricomycotina</taxon>
        <taxon>Agaricomycetes</taxon>
        <taxon>Agaricomycetidae</taxon>
        <taxon>Agaricales</taxon>
        <taxon>Marasmiineae</taxon>
        <taxon>Physalacriaceae</taxon>
        <taxon>Guyanagaster</taxon>
    </lineage>
</organism>
<protein>
    <recommendedName>
        <fullName evidence="3">F-box domain-containing protein</fullName>
    </recommendedName>
</protein>
<evidence type="ECO:0000313" key="2">
    <source>
        <dbReference type="Proteomes" id="UP000812287"/>
    </source>
</evidence>
<dbReference type="GeneID" id="66109470"/>
<dbReference type="OrthoDB" id="2788229at2759"/>
<dbReference type="EMBL" id="MU250556">
    <property type="protein sequence ID" value="KAG7441807.1"/>
    <property type="molecule type" value="Genomic_DNA"/>
</dbReference>
<gene>
    <name evidence="1" type="ORF">BT62DRAFT_936686</name>
</gene>
<evidence type="ECO:0008006" key="3">
    <source>
        <dbReference type="Google" id="ProtNLM"/>
    </source>
</evidence>
<proteinExistence type="predicted"/>
<dbReference type="RefSeq" id="XP_043035307.1">
    <property type="nucleotide sequence ID" value="XM_043187173.1"/>
</dbReference>
<reference evidence="1" key="1">
    <citation type="submission" date="2020-11" db="EMBL/GenBank/DDBJ databases">
        <title>Adaptations for nitrogen fixation in a non-lichenized fungal sporocarp promotes dispersal by wood-feeding termites.</title>
        <authorList>
            <consortium name="DOE Joint Genome Institute"/>
            <person name="Koch R.A."/>
            <person name="Yoon G."/>
            <person name="Arayal U."/>
            <person name="Lail K."/>
            <person name="Amirebrahimi M."/>
            <person name="Labutti K."/>
            <person name="Lipzen A."/>
            <person name="Riley R."/>
            <person name="Barry K."/>
            <person name="Henrissat B."/>
            <person name="Grigoriev I.V."/>
            <person name="Herr J.R."/>
            <person name="Aime M.C."/>
        </authorList>
    </citation>
    <scope>NUCLEOTIDE SEQUENCE</scope>
    <source>
        <strain evidence="1">MCA 3950</strain>
    </source>
</reference>